<name>A8NAK4_COPC7</name>
<dbReference type="OrthoDB" id="2958239at2759"/>
<accession>A8NAK4</accession>
<dbReference type="InParanoid" id="A8NAK4"/>
<evidence type="ECO:0000313" key="1">
    <source>
        <dbReference type="EMBL" id="EAU90039.1"/>
    </source>
</evidence>
<dbReference type="RefSeq" id="XP_001831856.1">
    <property type="nucleotide sequence ID" value="XM_001831804.1"/>
</dbReference>
<dbReference type="VEuPathDB" id="FungiDB:CC1G_05955"/>
<dbReference type="EMBL" id="AACS02000007">
    <property type="protein sequence ID" value="EAU90039.1"/>
    <property type="molecule type" value="Genomic_DNA"/>
</dbReference>
<keyword evidence="2" id="KW-1185">Reference proteome</keyword>
<sequence length="442" mass="50741">MLPIELLLKIVDHLADDPKPTKHLTNLSLTSRTFTAACQSHLFKELNLEGSRMEVPFKLKFLQDVVLDGNPSILNYVQSLRISFTWPLRMPFSDSEETHMRASPWLLNDPTFKRVLESLGSLPSPPKSLALSHVGGDVAQSSILSWIRHSFFPSSITKLELTNCDDAPMHIFLLLPHLKELVLNCTSTDFDIRKEQHRKELDSVVEEGTLGDFYTSHRIIRQLLRSIRDRHVRPLVDLSRLRILKVCPHEERGPEYWQRLINLSRETLEEIHLTYQPTNRWGDPCSVDWYFYTPLGTLINLSKTRNLRVLAFAISTWFKKGRPHLDVVGDITTVLASLTPPSMNLLTTLHLAITIYDSDPFPITHKQNWDGLCSEIIRLSCGRSNADAEARLEVEVDVTVWMLNCKVTKDWGPYDHIEQSLSPLREMDGLDYRITFPSEMVP</sequence>
<dbReference type="AlphaFoldDB" id="A8NAK4"/>
<protein>
    <recommendedName>
        <fullName evidence="3">F-box domain-containing protein</fullName>
    </recommendedName>
</protein>
<evidence type="ECO:0008006" key="3">
    <source>
        <dbReference type="Google" id="ProtNLM"/>
    </source>
</evidence>
<comment type="caution">
    <text evidence="1">The sequence shown here is derived from an EMBL/GenBank/DDBJ whole genome shotgun (WGS) entry which is preliminary data.</text>
</comment>
<dbReference type="KEGG" id="cci:CC1G_05955"/>
<dbReference type="Proteomes" id="UP000001861">
    <property type="component" value="Unassembled WGS sequence"/>
</dbReference>
<dbReference type="GeneID" id="6008332"/>
<organism evidence="1 2">
    <name type="scientific">Coprinopsis cinerea (strain Okayama-7 / 130 / ATCC MYA-4618 / FGSC 9003)</name>
    <name type="common">Inky cap fungus</name>
    <name type="synonym">Hormographiella aspergillata</name>
    <dbReference type="NCBI Taxonomy" id="240176"/>
    <lineage>
        <taxon>Eukaryota</taxon>
        <taxon>Fungi</taxon>
        <taxon>Dikarya</taxon>
        <taxon>Basidiomycota</taxon>
        <taxon>Agaricomycotina</taxon>
        <taxon>Agaricomycetes</taxon>
        <taxon>Agaricomycetidae</taxon>
        <taxon>Agaricales</taxon>
        <taxon>Agaricineae</taxon>
        <taxon>Psathyrellaceae</taxon>
        <taxon>Coprinopsis</taxon>
    </lineage>
</organism>
<evidence type="ECO:0000313" key="2">
    <source>
        <dbReference type="Proteomes" id="UP000001861"/>
    </source>
</evidence>
<proteinExistence type="predicted"/>
<reference evidence="1 2" key="1">
    <citation type="journal article" date="2010" name="Proc. Natl. Acad. Sci. U.S.A.">
        <title>Insights into evolution of multicellular fungi from the assembled chromosomes of the mushroom Coprinopsis cinerea (Coprinus cinereus).</title>
        <authorList>
            <person name="Stajich J.E."/>
            <person name="Wilke S.K."/>
            <person name="Ahren D."/>
            <person name="Au C.H."/>
            <person name="Birren B.W."/>
            <person name="Borodovsky M."/>
            <person name="Burns C."/>
            <person name="Canback B."/>
            <person name="Casselton L.A."/>
            <person name="Cheng C.K."/>
            <person name="Deng J."/>
            <person name="Dietrich F.S."/>
            <person name="Fargo D.C."/>
            <person name="Farman M.L."/>
            <person name="Gathman A.C."/>
            <person name="Goldberg J."/>
            <person name="Guigo R."/>
            <person name="Hoegger P.J."/>
            <person name="Hooker J.B."/>
            <person name="Huggins A."/>
            <person name="James T.Y."/>
            <person name="Kamada T."/>
            <person name="Kilaru S."/>
            <person name="Kodira C."/>
            <person name="Kues U."/>
            <person name="Kupfer D."/>
            <person name="Kwan H.S."/>
            <person name="Lomsadze A."/>
            <person name="Li W."/>
            <person name="Lilly W.W."/>
            <person name="Ma L.J."/>
            <person name="Mackey A.J."/>
            <person name="Manning G."/>
            <person name="Martin F."/>
            <person name="Muraguchi H."/>
            <person name="Natvig D.O."/>
            <person name="Palmerini H."/>
            <person name="Ramesh M.A."/>
            <person name="Rehmeyer C.J."/>
            <person name="Roe B.A."/>
            <person name="Shenoy N."/>
            <person name="Stanke M."/>
            <person name="Ter-Hovhannisyan V."/>
            <person name="Tunlid A."/>
            <person name="Velagapudi R."/>
            <person name="Vision T.J."/>
            <person name="Zeng Q."/>
            <person name="Zolan M.E."/>
            <person name="Pukkila P.J."/>
        </authorList>
    </citation>
    <scope>NUCLEOTIDE SEQUENCE [LARGE SCALE GENOMIC DNA]</scope>
    <source>
        <strain evidence="2">Okayama-7 / 130 / ATCC MYA-4618 / FGSC 9003</strain>
    </source>
</reference>
<dbReference type="OMA" id="EICVSHA"/>
<gene>
    <name evidence="1" type="ORF">CC1G_05955</name>
</gene>